<evidence type="ECO:0000313" key="2">
    <source>
        <dbReference type="Proteomes" id="UP000008556"/>
    </source>
</evidence>
<accession>A0A6C6ZBI4</accession>
<dbReference type="KEGG" id="spq:SPAB_05703"/>
<dbReference type="AlphaFoldDB" id="A0A6C6ZBI4"/>
<organism evidence="1 2">
    <name type="scientific">Salmonella paratyphi B (strain ATCC BAA-1250 / SPB7)</name>
    <dbReference type="NCBI Taxonomy" id="1016998"/>
    <lineage>
        <taxon>Bacteria</taxon>
        <taxon>Pseudomonadati</taxon>
        <taxon>Pseudomonadota</taxon>
        <taxon>Gammaproteobacteria</taxon>
        <taxon>Enterobacterales</taxon>
        <taxon>Enterobacteriaceae</taxon>
        <taxon>Salmonella</taxon>
    </lineage>
</organism>
<sequence length="34" mass="3865">MIPRITQGMCLNIFFVSIVKPGCKFNYQPKLGGY</sequence>
<evidence type="ECO:0000313" key="1">
    <source>
        <dbReference type="EMBL" id="ABX70971.1"/>
    </source>
</evidence>
<dbReference type="Proteomes" id="UP000008556">
    <property type="component" value="Chromosome"/>
</dbReference>
<gene>
    <name evidence="1" type="ordered locus">SPAB_05703</name>
</gene>
<dbReference type="EMBL" id="CP000886">
    <property type="protein sequence ID" value="ABX70971.1"/>
    <property type="molecule type" value="Genomic_DNA"/>
</dbReference>
<proteinExistence type="predicted"/>
<protein>
    <submittedName>
        <fullName evidence="1">Uncharacterized protein</fullName>
    </submittedName>
</protein>
<name>A0A6C6ZBI4_SALPB</name>
<reference evidence="1 2" key="1">
    <citation type="submission" date="2007-11" db="EMBL/GenBank/DDBJ databases">
        <authorList>
            <consortium name="The Salmonella enterica serovar Paratyphi B Genome Sequencing Project"/>
            <person name="McClelland M."/>
            <person name="Sanderson E.K."/>
            <person name="Porwollik S."/>
            <person name="Spieth J."/>
            <person name="Clifton W.S."/>
            <person name="Fulton R."/>
            <person name="Cordes M."/>
            <person name="Wollam A."/>
            <person name="Shah N."/>
            <person name="Pepin K."/>
            <person name="Bhonagiri V."/>
            <person name="Nash W."/>
            <person name="Johnson M."/>
            <person name="Thiruvilangam P."/>
            <person name="Wilson R."/>
        </authorList>
    </citation>
    <scope>NUCLEOTIDE SEQUENCE [LARGE SCALE GENOMIC DNA]</scope>
    <source>
        <strain evidence="2">ATCC BAA-1250 / SPB7</strain>
    </source>
</reference>